<keyword evidence="2" id="KW-1185">Reference proteome</keyword>
<sequence>MSALPSDYILSDSKAALAFQRKLYLCWLISREEHNLTSLQKATGMPRRTLQDTLKSVDDLGIQCDFEQQDGARNNQGHYRVTDWGPIRPEWITERADEIADALGIVTAEA</sequence>
<dbReference type="Pfam" id="PF09904">
    <property type="entry name" value="HTH_43"/>
    <property type="match status" value="1"/>
</dbReference>
<organism evidence="1 2">
    <name type="scientific">Marinobacterium lutimaris</name>
    <dbReference type="NCBI Taxonomy" id="568106"/>
    <lineage>
        <taxon>Bacteria</taxon>
        <taxon>Pseudomonadati</taxon>
        <taxon>Pseudomonadota</taxon>
        <taxon>Gammaproteobacteria</taxon>
        <taxon>Oceanospirillales</taxon>
        <taxon>Oceanospirillaceae</taxon>
        <taxon>Marinobacterium</taxon>
    </lineage>
</organism>
<protein>
    <recommendedName>
        <fullName evidence="3">Helix-turn-helix domain-containing protein</fullName>
    </recommendedName>
</protein>
<gene>
    <name evidence="1" type="ORF">SAMN05444390_10582</name>
</gene>
<accession>A0A1H6D619</accession>
<dbReference type="PIRSF" id="PIRSF037266">
    <property type="entry name" value="UCP037266"/>
    <property type="match status" value="1"/>
</dbReference>
<evidence type="ECO:0000313" key="1">
    <source>
        <dbReference type="EMBL" id="SEG80809.1"/>
    </source>
</evidence>
<reference evidence="1 2" key="1">
    <citation type="submission" date="2016-10" db="EMBL/GenBank/DDBJ databases">
        <authorList>
            <person name="de Groot N.N."/>
        </authorList>
    </citation>
    <scope>NUCLEOTIDE SEQUENCE [LARGE SCALE GENOMIC DNA]</scope>
    <source>
        <strain evidence="1 2">DSM 22012</strain>
    </source>
</reference>
<dbReference type="Proteomes" id="UP000236745">
    <property type="component" value="Unassembled WGS sequence"/>
</dbReference>
<dbReference type="EMBL" id="FNVQ01000005">
    <property type="protein sequence ID" value="SEG80809.1"/>
    <property type="molecule type" value="Genomic_DNA"/>
</dbReference>
<dbReference type="InterPro" id="IPR036388">
    <property type="entry name" value="WH-like_DNA-bd_sf"/>
</dbReference>
<evidence type="ECO:0000313" key="2">
    <source>
        <dbReference type="Proteomes" id="UP000236745"/>
    </source>
</evidence>
<dbReference type="AlphaFoldDB" id="A0A1H6D619"/>
<proteinExistence type="predicted"/>
<dbReference type="RefSeq" id="WP_235009207.1">
    <property type="nucleotide sequence ID" value="NZ_FNVQ01000005.1"/>
</dbReference>
<dbReference type="InterPro" id="IPR017162">
    <property type="entry name" value="UCP037266"/>
</dbReference>
<dbReference type="Gene3D" id="1.10.10.10">
    <property type="entry name" value="Winged helix-like DNA-binding domain superfamily/Winged helix DNA-binding domain"/>
    <property type="match status" value="1"/>
</dbReference>
<name>A0A1H6D619_9GAMM</name>
<evidence type="ECO:0008006" key="3">
    <source>
        <dbReference type="Google" id="ProtNLM"/>
    </source>
</evidence>